<comment type="caution">
    <text evidence="1">The sequence shown here is derived from an EMBL/GenBank/DDBJ whole genome shotgun (WGS) entry which is preliminary data.</text>
</comment>
<dbReference type="SUPFAM" id="SSF56601">
    <property type="entry name" value="beta-lactamase/transpeptidase-like"/>
    <property type="match status" value="1"/>
</dbReference>
<sequence length="283" mass="30909">MWLSVVVVVLIQALIVVVAVAVPTSPRAIWVSGSQDASTGTDPDTDVAPEPTRDWRADFDELVGGYFADNREVTGSVALRVGDQEWGYEVDRPFETASIVKVEILVRWLLARQDGGLPPDEYLLAERMMVGSDNEATNELCLIIAGRTSPGDVPGGTGACSLDGYWGSDLTTASSQLDILDEAMNSRRLTMESRQVVRELMSSVTDEQRWGVSAAALDDESVWLKNGWDDREGWLVHSIGVIDGPQQITLAILTFGSPDYYTGISHVEELAKLARQAIRPERG</sequence>
<dbReference type="Proteomes" id="UP000317043">
    <property type="component" value="Unassembled WGS sequence"/>
</dbReference>
<dbReference type="InParanoid" id="A0A543AX67"/>
<dbReference type="Gene3D" id="3.40.710.10">
    <property type="entry name" value="DD-peptidase/beta-lactamase superfamily"/>
    <property type="match status" value="1"/>
</dbReference>
<dbReference type="InterPro" id="IPR000871">
    <property type="entry name" value="Beta-lactam_class-A"/>
</dbReference>
<protein>
    <recommendedName>
        <fullName evidence="3">Beta-lactamase class A</fullName>
    </recommendedName>
</protein>
<dbReference type="AlphaFoldDB" id="A0A543AX67"/>
<dbReference type="GO" id="GO:0030655">
    <property type="term" value="P:beta-lactam antibiotic catabolic process"/>
    <property type="evidence" value="ECO:0007669"/>
    <property type="project" value="InterPro"/>
</dbReference>
<evidence type="ECO:0008006" key="3">
    <source>
        <dbReference type="Google" id="ProtNLM"/>
    </source>
</evidence>
<name>A0A543AX67_9ACTN</name>
<gene>
    <name evidence="1" type="ORF">FB566_2690</name>
</gene>
<dbReference type="InterPro" id="IPR012338">
    <property type="entry name" value="Beta-lactam/transpept-like"/>
</dbReference>
<dbReference type="PANTHER" id="PTHR35333">
    <property type="entry name" value="BETA-LACTAMASE"/>
    <property type="match status" value="1"/>
</dbReference>
<reference evidence="1 2" key="1">
    <citation type="submission" date="2019-06" db="EMBL/GenBank/DDBJ databases">
        <title>Sequencing the genomes of 1000 actinobacteria strains.</title>
        <authorList>
            <person name="Klenk H.-P."/>
        </authorList>
    </citation>
    <scope>NUCLEOTIDE SEQUENCE [LARGE SCALE GENOMIC DNA]</scope>
    <source>
        <strain evidence="1 2">DSM 45928</strain>
    </source>
</reference>
<dbReference type="PANTHER" id="PTHR35333:SF3">
    <property type="entry name" value="BETA-LACTAMASE-TYPE TRANSPEPTIDASE FOLD CONTAINING PROTEIN"/>
    <property type="match status" value="1"/>
</dbReference>
<accession>A0A543AX67</accession>
<dbReference type="GO" id="GO:0008800">
    <property type="term" value="F:beta-lactamase activity"/>
    <property type="evidence" value="ECO:0007669"/>
    <property type="project" value="InterPro"/>
</dbReference>
<evidence type="ECO:0000313" key="2">
    <source>
        <dbReference type="Proteomes" id="UP000317043"/>
    </source>
</evidence>
<organism evidence="1 2">
    <name type="scientific">Stackebrandtia endophytica</name>
    <dbReference type="NCBI Taxonomy" id="1496996"/>
    <lineage>
        <taxon>Bacteria</taxon>
        <taxon>Bacillati</taxon>
        <taxon>Actinomycetota</taxon>
        <taxon>Actinomycetes</taxon>
        <taxon>Glycomycetales</taxon>
        <taxon>Glycomycetaceae</taxon>
        <taxon>Stackebrandtia</taxon>
    </lineage>
</organism>
<keyword evidence="2" id="KW-1185">Reference proteome</keyword>
<dbReference type="GO" id="GO:0046677">
    <property type="term" value="P:response to antibiotic"/>
    <property type="evidence" value="ECO:0007669"/>
    <property type="project" value="InterPro"/>
</dbReference>
<dbReference type="EMBL" id="VFOW01000001">
    <property type="protein sequence ID" value="TQL77140.1"/>
    <property type="molecule type" value="Genomic_DNA"/>
</dbReference>
<evidence type="ECO:0000313" key="1">
    <source>
        <dbReference type="EMBL" id="TQL77140.1"/>
    </source>
</evidence>
<proteinExistence type="predicted"/>